<dbReference type="VEuPathDB" id="FungiDB:H257_06259"/>
<sequence>MPPRSPRRTADASVAVQDLADVCKHLSFAHRRTAYETLLSVAVDGVLPRGALTELAQKFRCHPRTISRLWTQARLSLHDVHHAADVASKTKGNSGRHALRTSDEIEAAIRNVPQMQRQTFRSLSAACGIPMTTIFSHMKKNPRFKARSNYVKPHLTPANVEERLKFAMSFVWPLPGGRHLFNDMHDYVHVDDNWFYLTKVERRYYVYDDEEVTAQAVKS</sequence>
<dbReference type="Pfam" id="PF24964">
    <property type="entry name" value="DUF7769"/>
    <property type="match status" value="1"/>
</dbReference>
<evidence type="ECO:0000259" key="1">
    <source>
        <dbReference type="Pfam" id="PF24964"/>
    </source>
</evidence>
<feature type="domain" description="DUF7769" evidence="1">
    <location>
        <begin position="27"/>
        <end position="76"/>
    </location>
</feature>
<dbReference type="PANTHER" id="PTHR33889">
    <property type="entry name" value="OS04G0681850 PROTEIN"/>
    <property type="match status" value="1"/>
</dbReference>
<gene>
    <name evidence="2" type="ORF">H257_06259</name>
</gene>
<accession>W4GN29</accession>
<dbReference type="RefSeq" id="XP_009829723.1">
    <property type="nucleotide sequence ID" value="XM_009831421.1"/>
</dbReference>
<proteinExistence type="predicted"/>
<dbReference type="AlphaFoldDB" id="W4GN29"/>
<dbReference type="GeneID" id="20808255"/>
<dbReference type="PANTHER" id="PTHR33889:SF7">
    <property type="entry name" value="OS04G0681850 PROTEIN"/>
    <property type="match status" value="1"/>
</dbReference>
<dbReference type="Gene3D" id="3.30.420.10">
    <property type="entry name" value="Ribonuclease H-like superfamily/Ribonuclease H"/>
    <property type="match status" value="1"/>
</dbReference>
<dbReference type="OrthoDB" id="78816at2759"/>
<dbReference type="GO" id="GO:0003676">
    <property type="term" value="F:nucleic acid binding"/>
    <property type="evidence" value="ECO:0007669"/>
    <property type="project" value="InterPro"/>
</dbReference>
<reference evidence="2" key="1">
    <citation type="submission" date="2013-12" db="EMBL/GenBank/DDBJ databases">
        <title>The Genome Sequence of Aphanomyces astaci APO3.</title>
        <authorList>
            <consortium name="The Broad Institute Genomics Platform"/>
            <person name="Russ C."/>
            <person name="Tyler B."/>
            <person name="van West P."/>
            <person name="Dieguez-Uribeondo J."/>
            <person name="Young S.K."/>
            <person name="Zeng Q."/>
            <person name="Gargeya S."/>
            <person name="Fitzgerald M."/>
            <person name="Abouelleil A."/>
            <person name="Alvarado L."/>
            <person name="Chapman S.B."/>
            <person name="Gainer-Dewar J."/>
            <person name="Goldberg J."/>
            <person name="Griggs A."/>
            <person name="Gujja S."/>
            <person name="Hansen M."/>
            <person name="Howarth C."/>
            <person name="Imamovic A."/>
            <person name="Ireland A."/>
            <person name="Larimer J."/>
            <person name="McCowan C."/>
            <person name="Murphy C."/>
            <person name="Pearson M."/>
            <person name="Poon T.W."/>
            <person name="Priest M."/>
            <person name="Roberts A."/>
            <person name="Saif S."/>
            <person name="Shea T."/>
            <person name="Sykes S."/>
            <person name="Wortman J."/>
            <person name="Nusbaum C."/>
            <person name="Birren B."/>
        </authorList>
    </citation>
    <scope>NUCLEOTIDE SEQUENCE [LARGE SCALE GENOMIC DNA]</scope>
    <source>
        <strain evidence="2">APO3</strain>
    </source>
</reference>
<protein>
    <recommendedName>
        <fullName evidence="1">DUF7769 domain-containing protein</fullName>
    </recommendedName>
</protein>
<name>W4GN29_APHAT</name>
<evidence type="ECO:0000313" key="2">
    <source>
        <dbReference type="EMBL" id="ETV80776.1"/>
    </source>
</evidence>
<dbReference type="InterPro" id="IPR056671">
    <property type="entry name" value="DUF7769"/>
</dbReference>
<dbReference type="EMBL" id="KI913125">
    <property type="protein sequence ID" value="ETV80776.1"/>
    <property type="molecule type" value="Genomic_DNA"/>
</dbReference>
<dbReference type="InterPro" id="IPR036397">
    <property type="entry name" value="RNaseH_sf"/>
</dbReference>
<organism evidence="2">
    <name type="scientific">Aphanomyces astaci</name>
    <name type="common">Crayfish plague agent</name>
    <dbReference type="NCBI Taxonomy" id="112090"/>
    <lineage>
        <taxon>Eukaryota</taxon>
        <taxon>Sar</taxon>
        <taxon>Stramenopiles</taxon>
        <taxon>Oomycota</taxon>
        <taxon>Saprolegniomycetes</taxon>
        <taxon>Saprolegniales</taxon>
        <taxon>Verrucalvaceae</taxon>
        <taxon>Aphanomyces</taxon>
    </lineage>
</organism>